<dbReference type="GO" id="GO:0016020">
    <property type="term" value="C:membrane"/>
    <property type="evidence" value="ECO:0007669"/>
    <property type="project" value="UniProtKB-SubCell"/>
</dbReference>
<name>A0A1I8BQ33_MELHA</name>
<keyword evidence="4 5" id="KW-0472">Membrane</keyword>
<evidence type="ECO:0000313" key="7">
    <source>
        <dbReference type="WBParaSite" id="MhA1_Contig378.frz3.gene3"/>
    </source>
</evidence>
<proteinExistence type="predicted"/>
<evidence type="ECO:0000256" key="2">
    <source>
        <dbReference type="ARBA" id="ARBA00022692"/>
    </source>
</evidence>
<dbReference type="Pfam" id="PF10292">
    <property type="entry name" value="7TM_GPCR_Srab"/>
    <property type="match status" value="1"/>
</dbReference>
<keyword evidence="2 5" id="KW-0812">Transmembrane</keyword>
<accession>A0A1I8BQ33</accession>
<feature type="transmembrane region" description="Helical" evidence="5">
    <location>
        <begin position="114"/>
        <end position="131"/>
    </location>
</feature>
<feature type="transmembrane region" description="Helical" evidence="5">
    <location>
        <begin position="24"/>
        <end position="44"/>
    </location>
</feature>
<feature type="transmembrane region" description="Helical" evidence="5">
    <location>
        <begin position="82"/>
        <end position="102"/>
    </location>
</feature>
<evidence type="ECO:0000256" key="4">
    <source>
        <dbReference type="ARBA" id="ARBA00023136"/>
    </source>
</evidence>
<reference evidence="7" key="1">
    <citation type="submission" date="2016-11" db="UniProtKB">
        <authorList>
            <consortium name="WormBaseParasite"/>
        </authorList>
    </citation>
    <scope>IDENTIFICATION</scope>
</reference>
<comment type="subcellular location">
    <subcellularLocation>
        <location evidence="1">Membrane</location>
        <topology evidence="1">Multi-pass membrane protein</topology>
    </subcellularLocation>
</comment>
<feature type="transmembrane region" description="Helical" evidence="5">
    <location>
        <begin position="56"/>
        <end position="76"/>
    </location>
</feature>
<organism evidence="6 7">
    <name type="scientific">Meloidogyne hapla</name>
    <name type="common">Root-knot nematode worm</name>
    <dbReference type="NCBI Taxonomy" id="6305"/>
    <lineage>
        <taxon>Eukaryota</taxon>
        <taxon>Metazoa</taxon>
        <taxon>Ecdysozoa</taxon>
        <taxon>Nematoda</taxon>
        <taxon>Chromadorea</taxon>
        <taxon>Rhabditida</taxon>
        <taxon>Tylenchina</taxon>
        <taxon>Tylenchomorpha</taxon>
        <taxon>Tylenchoidea</taxon>
        <taxon>Meloidogynidae</taxon>
        <taxon>Meloidogyninae</taxon>
        <taxon>Meloidogyne</taxon>
    </lineage>
</organism>
<keyword evidence="6" id="KW-1185">Reference proteome</keyword>
<sequence>MTNETQCISAEAAVIDKFYNIVRVLQIIFGIIILTLILRIVWFYNTKPMKLHNNLILVLFTYLTPCDCLIQVWLVYLIRIPFFIYIVGSPLFHFAIMIERVLATINVKIYENQGKIIGFISTIIVVIYYFIN</sequence>
<evidence type="ECO:0000256" key="3">
    <source>
        <dbReference type="ARBA" id="ARBA00022989"/>
    </source>
</evidence>
<evidence type="ECO:0000256" key="5">
    <source>
        <dbReference type="SAM" id="Phobius"/>
    </source>
</evidence>
<evidence type="ECO:0000256" key="1">
    <source>
        <dbReference type="ARBA" id="ARBA00004141"/>
    </source>
</evidence>
<dbReference type="InterPro" id="IPR019408">
    <property type="entry name" value="7TM_GPCR_serpentine_rcpt_Srab"/>
</dbReference>
<dbReference type="AlphaFoldDB" id="A0A1I8BQ33"/>
<dbReference type="Proteomes" id="UP000095281">
    <property type="component" value="Unplaced"/>
</dbReference>
<evidence type="ECO:0000313" key="6">
    <source>
        <dbReference type="Proteomes" id="UP000095281"/>
    </source>
</evidence>
<protein>
    <submittedName>
        <fullName evidence="7">G_PROTEIN_RECEP_F1_2 domain-containing protein</fullName>
    </submittedName>
</protein>
<keyword evidence="3 5" id="KW-1133">Transmembrane helix</keyword>
<dbReference type="WBParaSite" id="MhA1_Contig378.frz3.gene3">
    <property type="protein sequence ID" value="MhA1_Contig378.frz3.gene3"/>
    <property type="gene ID" value="MhA1_Contig378.frz3.gene3"/>
</dbReference>